<keyword evidence="2" id="KW-1185">Reference proteome</keyword>
<dbReference type="Proteomes" id="UP000785679">
    <property type="component" value="Unassembled WGS sequence"/>
</dbReference>
<protein>
    <submittedName>
        <fullName evidence="1">Uncharacterized protein</fullName>
    </submittedName>
</protein>
<reference evidence="1" key="1">
    <citation type="submission" date="2019-06" db="EMBL/GenBank/DDBJ databases">
        <authorList>
            <person name="Zheng W."/>
        </authorList>
    </citation>
    <scope>NUCLEOTIDE SEQUENCE</scope>
    <source>
        <strain evidence="1">QDHG01</strain>
    </source>
</reference>
<dbReference type="EMBL" id="RRYP01001862">
    <property type="protein sequence ID" value="TNV85402.1"/>
    <property type="molecule type" value="Genomic_DNA"/>
</dbReference>
<name>A0A8J8P016_HALGN</name>
<organism evidence="1 2">
    <name type="scientific">Halteria grandinella</name>
    <dbReference type="NCBI Taxonomy" id="5974"/>
    <lineage>
        <taxon>Eukaryota</taxon>
        <taxon>Sar</taxon>
        <taxon>Alveolata</taxon>
        <taxon>Ciliophora</taxon>
        <taxon>Intramacronucleata</taxon>
        <taxon>Spirotrichea</taxon>
        <taxon>Stichotrichia</taxon>
        <taxon>Sporadotrichida</taxon>
        <taxon>Halteriidae</taxon>
        <taxon>Halteria</taxon>
    </lineage>
</organism>
<accession>A0A8J8P016</accession>
<comment type="caution">
    <text evidence="1">The sequence shown here is derived from an EMBL/GenBank/DDBJ whole genome shotgun (WGS) entry which is preliminary data.</text>
</comment>
<dbReference type="AlphaFoldDB" id="A0A8J8P016"/>
<gene>
    <name evidence="1" type="ORF">FGO68_gene3380</name>
</gene>
<sequence>MRLCKQILPIQYRLDLSYVYKSHEIQPYSYASLLLYKVDLIVDKRLERRLIQDPYQKLFFQHKLSNKQTGNYWFEE</sequence>
<evidence type="ECO:0000313" key="2">
    <source>
        <dbReference type="Proteomes" id="UP000785679"/>
    </source>
</evidence>
<proteinExistence type="predicted"/>
<evidence type="ECO:0000313" key="1">
    <source>
        <dbReference type="EMBL" id="TNV85402.1"/>
    </source>
</evidence>